<organism evidence="1 2">
    <name type="scientific">Hufsiella arboris</name>
    <dbReference type="NCBI Taxonomy" id="2695275"/>
    <lineage>
        <taxon>Bacteria</taxon>
        <taxon>Pseudomonadati</taxon>
        <taxon>Bacteroidota</taxon>
        <taxon>Sphingobacteriia</taxon>
        <taxon>Sphingobacteriales</taxon>
        <taxon>Sphingobacteriaceae</taxon>
        <taxon>Hufsiella</taxon>
    </lineage>
</organism>
<comment type="caution">
    <text evidence="1">The sequence shown here is derived from an EMBL/GenBank/DDBJ whole genome shotgun (WGS) entry which is preliminary data.</text>
</comment>
<dbReference type="NCBIfam" id="TIGR03519">
    <property type="entry name" value="T9SS_PorP_fam"/>
    <property type="match status" value="1"/>
</dbReference>
<accession>A0A7K1YC75</accession>
<evidence type="ECO:0000313" key="2">
    <source>
        <dbReference type="Proteomes" id="UP000466586"/>
    </source>
</evidence>
<dbReference type="EMBL" id="WVHT01000006">
    <property type="protein sequence ID" value="MXV52186.1"/>
    <property type="molecule type" value="Genomic_DNA"/>
</dbReference>
<dbReference type="Proteomes" id="UP000466586">
    <property type="component" value="Unassembled WGS sequence"/>
</dbReference>
<reference evidence="1 2" key="1">
    <citation type="submission" date="2019-11" db="EMBL/GenBank/DDBJ databases">
        <title>Pedobacter sp. HMF7647 Genome sequencing and assembly.</title>
        <authorList>
            <person name="Kang H."/>
            <person name="Kim H."/>
            <person name="Joh K."/>
        </authorList>
    </citation>
    <scope>NUCLEOTIDE SEQUENCE [LARGE SCALE GENOMIC DNA]</scope>
    <source>
        <strain evidence="1 2">HMF7647</strain>
    </source>
</reference>
<sequence>MKLKRKREWVLGILMTVGCVKTSTAQQNIQFTQYIFNSLSINPAYAGYKEEWFVQTAMRAQWVGIEGSPKTGQVSIDGVADPDTKRMGLGLQITADKLGPQSVSSIYANYAYRIQMDDDDTKRLSFGLAAGFAQYTLDGSMINTVSGTDLALPTGKISDFVPDFRFGVYYYSPTWYAGASVMDMLSGGNSRSVLFKNALNTLNLGRTRHLYFMTGAMLNLSDGFMLRPSLLVKEDFKGPTSLDLNAMFIFGTQFWIGGSYRTGVKIWNKNYLANQSLSNLNSLSALAQVYVSERIRIGYSYDYVISQLSDVQNGSHEITLGFTFPNKRDRYLSPRFF</sequence>
<dbReference type="Pfam" id="PF11751">
    <property type="entry name" value="PorP_SprF"/>
    <property type="match status" value="1"/>
</dbReference>
<dbReference type="RefSeq" id="WP_160845358.1">
    <property type="nucleotide sequence ID" value="NZ_WVHT01000006.1"/>
</dbReference>
<protein>
    <submittedName>
        <fullName evidence="1">Type IX secretion system membrane protein PorP/SprF</fullName>
    </submittedName>
</protein>
<proteinExistence type="predicted"/>
<evidence type="ECO:0000313" key="1">
    <source>
        <dbReference type="EMBL" id="MXV52186.1"/>
    </source>
</evidence>
<dbReference type="InterPro" id="IPR019861">
    <property type="entry name" value="PorP/SprF_Bacteroidetes"/>
</dbReference>
<gene>
    <name evidence="1" type="ORF">GS399_14505</name>
</gene>
<dbReference type="PROSITE" id="PS51257">
    <property type="entry name" value="PROKAR_LIPOPROTEIN"/>
    <property type="match status" value="1"/>
</dbReference>
<dbReference type="AlphaFoldDB" id="A0A7K1YC75"/>
<name>A0A7K1YC75_9SPHI</name>
<keyword evidence="2" id="KW-1185">Reference proteome</keyword>